<gene>
    <name evidence="3" type="ORF">AWC38_SpisGene15265</name>
</gene>
<dbReference type="Proteomes" id="UP000225706">
    <property type="component" value="Unassembled WGS sequence"/>
</dbReference>
<feature type="compositionally biased region" description="Polar residues" evidence="1">
    <location>
        <begin position="983"/>
        <end position="1000"/>
    </location>
</feature>
<dbReference type="PANTHER" id="PTHR31393:SF2">
    <property type="entry name" value="CHROMOSOME 7 OPEN READING FRAME 31"/>
    <property type="match status" value="1"/>
</dbReference>
<name>A0A2B4RU22_STYPI</name>
<feature type="region of interest" description="Disordered" evidence="1">
    <location>
        <begin position="979"/>
        <end position="1000"/>
    </location>
</feature>
<dbReference type="AlphaFoldDB" id="A0A2B4RU22"/>
<dbReference type="Pfam" id="PF15093">
    <property type="entry name" value="SPMIP4-like"/>
    <property type="match status" value="1"/>
</dbReference>
<comment type="caution">
    <text evidence="3">The sequence shown here is derived from an EMBL/GenBank/DDBJ whole genome shotgun (WGS) entry which is preliminary data.</text>
</comment>
<dbReference type="InterPro" id="IPR036397">
    <property type="entry name" value="RNaseH_sf"/>
</dbReference>
<reference evidence="4" key="1">
    <citation type="journal article" date="2017" name="bioRxiv">
        <title>Comparative analysis of the genomes of Stylophora pistillata and Acropora digitifera provides evidence for extensive differences between species of corals.</title>
        <authorList>
            <person name="Voolstra C.R."/>
            <person name="Li Y."/>
            <person name="Liew Y.J."/>
            <person name="Baumgarten S."/>
            <person name="Zoccola D."/>
            <person name="Flot J.-F."/>
            <person name="Tambutte S."/>
            <person name="Allemand D."/>
            <person name="Aranda M."/>
        </authorList>
    </citation>
    <scope>NUCLEOTIDE SEQUENCE [LARGE SCALE GENOMIC DNA]</scope>
</reference>
<proteinExistence type="predicted"/>
<dbReference type="InterPro" id="IPR013520">
    <property type="entry name" value="Ribonucl_H"/>
</dbReference>
<evidence type="ECO:0000259" key="2">
    <source>
        <dbReference type="SMART" id="SM00479"/>
    </source>
</evidence>
<sequence>MAIAAGTKCDSENLVGVMCSYDMGWQKRGKAHNSSTGHGAVLGVKTGKVLDFATRNKTCRTCAASRKPDKPTAHDCRKNHTGSAKIMESSVACQLFQRAAARGIKYDQYIGDDDSTTFSYLKTNVPYGLEKISDFIHTKRSLNTRLYNLSQRQKFPDSSVLPQKVVNYLVKCFSYGVHQHKNQRAELAIAIQWIVPHAFGDHKNCNPSWSRYKQNPTEYIHHELPYGKDLHGSNLQQALHDLFSEYASPTVVTKLAPCLDSQRNESLNGTIGSKNLKVRHYGGSESSDFRTACGVAQHNEGHKFMCKALIKTGINPGPNCTSYQETQDKIATATKQRKSTKKFNVRRRQLHLNRFQSTVRNENREGLSYKHDIGLNFDPKVCGHTHDYKILQKVNKNTCKTELKEYEQLIPPSDVRPLLKEILFDPQKTNKFILFDTETSSTTKRTELLQLSAITDDGDQSFSEYILPARSISSSATAVHNITIRFSGDQRILCKSGKPVPANPLQTCLQSFLQFLDVCASNSVDYLVLLGHNASVFDTPRLLLSAGPTFTCTLTKMKVLFADSLPLLKALRRQPNSPLKSATNKLSDVYETLFSAKFEAHDALEDVKALRKILFTGPLQINGEQVVNHGKCVSANEAFDEAIFLERRKATILTVPNPEKLEMRKIQIPLGFPSEHPYTSHMPKFQVFPSLESPDDIKKGKQAVTLHPTLPPTAPASAPDPSILEKTKGHFDRRELVSIQRESERKPLTWPEHNLLQLVKGPELQRQVYYPIPPTSVVPNTPDRDSLAVTPRTAKALYNVQQSFWQTHYQQQFTGNGPQNILQLDNFDRVCRGENDTLREHFRNEFAPPRPLEGRHTEVRKKNKKKKKVVVGHGTELWMTDSEDEGEEEAREKSLKRTHGNFFVNEEILDLTTGPKFSDGYLQNSLINPSGEYSDVHAFARAHPHLYYSSITNNENSKYFSELSRPVTAPASVKRAAPPILNNMPSQVPEQTKTGSTSSDDLYPKWFRSAKLKENHRPSSALLELQDNWSKTEAHRRFHEQFPENAPDIRRKPDLRITTNERRHVVPETGIHVYYFHR</sequence>
<accession>A0A2B4RU22</accession>
<dbReference type="CDD" id="cd06127">
    <property type="entry name" value="DEDDh"/>
    <property type="match status" value="1"/>
</dbReference>
<protein>
    <submittedName>
        <fullName evidence="3">Uncharacterized protein C7orf31-like</fullName>
    </submittedName>
</protein>
<dbReference type="InterPro" id="IPR049012">
    <property type="entry name" value="Mutator_transp_dom"/>
</dbReference>
<dbReference type="PANTHER" id="PTHR31393">
    <property type="entry name" value="C5ORF31"/>
    <property type="match status" value="1"/>
</dbReference>
<evidence type="ECO:0000256" key="1">
    <source>
        <dbReference type="SAM" id="MobiDB-lite"/>
    </source>
</evidence>
<dbReference type="OrthoDB" id="10040207at2759"/>
<evidence type="ECO:0000313" key="3">
    <source>
        <dbReference type="EMBL" id="PFX20293.1"/>
    </source>
</evidence>
<dbReference type="InterPro" id="IPR012337">
    <property type="entry name" value="RNaseH-like_sf"/>
</dbReference>
<dbReference type="SUPFAM" id="SSF53098">
    <property type="entry name" value="Ribonuclease H-like"/>
    <property type="match status" value="1"/>
</dbReference>
<dbReference type="InterPro" id="IPR027886">
    <property type="entry name" value="SPMIP4"/>
</dbReference>
<feature type="domain" description="Exonuclease" evidence="2">
    <location>
        <begin position="431"/>
        <end position="625"/>
    </location>
</feature>
<dbReference type="Gene3D" id="3.30.420.10">
    <property type="entry name" value="Ribonuclease H-like superfamily/Ribonuclease H"/>
    <property type="match status" value="1"/>
</dbReference>
<dbReference type="SMART" id="SM00479">
    <property type="entry name" value="EXOIII"/>
    <property type="match status" value="1"/>
</dbReference>
<dbReference type="Pfam" id="PF20700">
    <property type="entry name" value="Mutator"/>
    <property type="match status" value="1"/>
</dbReference>
<evidence type="ECO:0000313" key="4">
    <source>
        <dbReference type="Proteomes" id="UP000225706"/>
    </source>
</evidence>
<dbReference type="GO" id="GO:0003676">
    <property type="term" value="F:nucleic acid binding"/>
    <property type="evidence" value="ECO:0007669"/>
    <property type="project" value="InterPro"/>
</dbReference>
<organism evidence="3 4">
    <name type="scientific">Stylophora pistillata</name>
    <name type="common">Smooth cauliflower coral</name>
    <dbReference type="NCBI Taxonomy" id="50429"/>
    <lineage>
        <taxon>Eukaryota</taxon>
        <taxon>Metazoa</taxon>
        <taxon>Cnidaria</taxon>
        <taxon>Anthozoa</taxon>
        <taxon>Hexacorallia</taxon>
        <taxon>Scleractinia</taxon>
        <taxon>Astrocoeniina</taxon>
        <taxon>Pocilloporidae</taxon>
        <taxon>Stylophora</taxon>
    </lineage>
</organism>
<dbReference type="GO" id="GO:0005813">
    <property type="term" value="C:centrosome"/>
    <property type="evidence" value="ECO:0007669"/>
    <property type="project" value="TreeGrafter"/>
</dbReference>
<dbReference type="EMBL" id="LSMT01000323">
    <property type="protein sequence ID" value="PFX20293.1"/>
    <property type="molecule type" value="Genomic_DNA"/>
</dbReference>
<keyword evidence="4" id="KW-1185">Reference proteome</keyword>